<dbReference type="AlphaFoldDB" id="A0A2M4DLP0"/>
<keyword evidence="1" id="KW-0732">Signal</keyword>
<organism evidence="2">
    <name type="scientific">Anopheles darlingi</name>
    <name type="common">Mosquito</name>
    <dbReference type="NCBI Taxonomy" id="43151"/>
    <lineage>
        <taxon>Eukaryota</taxon>
        <taxon>Metazoa</taxon>
        <taxon>Ecdysozoa</taxon>
        <taxon>Arthropoda</taxon>
        <taxon>Hexapoda</taxon>
        <taxon>Insecta</taxon>
        <taxon>Pterygota</taxon>
        <taxon>Neoptera</taxon>
        <taxon>Endopterygota</taxon>
        <taxon>Diptera</taxon>
        <taxon>Nematocera</taxon>
        <taxon>Culicoidea</taxon>
        <taxon>Culicidae</taxon>
        <taxon>Anophelinae</taxon>
        <taxon>Anopheles</taxon>
    </lineage>
</organism>
<name>A0A2M4DLP0_ANODA</name>
<feature type="signal peptide" evidence="1">
    <location>
        <begin position="1"/>
        <end position="17"/>
    </location>
</feature>
<evidence type="ECO:0000313" key="2">
    <source>
        <dbReference type="EMBL" id="MBW78486.1"/>
    </source>
</evidence>
<sequence>MIGELLVTLSLSQVSQGQPSSSSIFPANVCLGSVLSEAPSGSSYIFQSPSGRSAGRTFNHLVSPLLLVTVCDFRFRLQKRTLHPHPRPPRVVCVCPRFKTVAKLLTENVANPNPIIPLWWHRGWRSVQR</sequence>
<feature type="chain" id="PRO_5014720971" evidence="1">
    <location>
        <begin position="18"/>
        <end position="129"/>
    </location>
</feature>
<protein>
    <submittedName>
        <fullName evidence="2">Putative secreted protein</fullName>
    </submittedName>
</protein>
<evidence type="ECO:0000256" key="1">
    <source>
        <dbReference type="SAM" id="SignalP"/>
    </source>
</evidence>
<accession>A0A2M4DLP0</accession>
<dbReference type="EMBL" id="GGFL01014308">
    <property type="protein sequence ID" value="MBW78486.1"/>
    <property type="molecule type" value="Transcribed_RNA"/>
</dbReference>
<proteinExistence type="predicted"/>
<reference evidence="2" key="1">
    <citation type="submission" date="2018-01" db="EMBL/GenBank/DDBJ databases">
        <title>An insight into the sialome of Amazonian anophelines.</title>
        <authorList>
            <person name="Ribeiro J.M."/>
            <person name="Scarpassa V."/>
            <person name="Calvo E."/>
        </authorList>
    </citation>
    <scope>NUCLEOTIDE SEQUENCE</scope>
</reference>